<reference evidence="6 7" key="1">
    <citation type="journal article" date="2016" name="Nat. Commun.">
        <title>Thousands of microbial genomes shed light on interconnected biogeochemical processes in an aquifer system.</title>
        <authorList>
            <person name="Anantharaman K."/>
            <person name="Brown C.T."/>
            <person name="Hug L.A."/>
            <person name="Sharon I."/>
            <person name="Castelle C.J."/>
            <person name="Probst A.J."/>
            <person name="Thomas B.C."/>
            <person name="Singh A."/>
            <person name="Wilkins M.J."/>
            <person name="Karaoz U."/>
            <person name="Brodie E.L."/>
            <person name="Williams K.H."/>
            <person name="Hubbard S.S."/>
            <person name="Banfield J.F."/>
        </authorList>
    </citation>
    <scope>NUCLEOTIDE SEQUENCE [LARGE SCALE GENOMIC DNA]</scope>
</reference>
<comment type="subcellular location">
    <subcellularLocation>
        <location evidence="1">Membrane</location>
        <topology evidence="1">Multi-pass membrane protein</topology>
    </subcellularLocation>
</comment>
<dbReference type="InterPro" id="IPR003689">
    <property type="entry name" value="ZIP"/>
</dbReference>
<feature type="transmembrane region" description="Helical" evidence="5">
    <location>
        <begin position="65"/>
        <end position="85"/>
    </location>
</feature>
<proteinExistence type="predicted"/>
<protein>
    <recommendedName>
        <fullName evidence="8">ZIP family metal transporter</fullName>
    </recommendedName>
</protein>
<evidence type="ECO:0000313" key="7">
    <source>
        <dbReference type="Proteomes" id="UP000179258"/>
    </source>
</evidence>
<evidence type="ECO:0000256" key="2">
    <source>
        <dbReference type="ARBA" id="ARBA00022692"/>
    </source>
</evidence>
<feature type="transmembrane region" description="Helical" evidence="5">
    <location>
        <begin position="196"/>
        <end position="217"/>
    </location>
</feature>
<feature type="transmembrane region" description="Helical" evidence="5">
    <location>
        <begin position="31"/>
        <end position="53"/>
    </location>
</feature>
<keyword evidence="4 5" id="KW-0472">Membrane</keyword>
<evidence type="ECO:0008006" key="8">
    <source>
        <dbReference type="Google" id="ProtNLM"/>
    </source>
</evidence>
<keyword evidence="3 5" id="KW-1133">Transmembrane helix</keyword>
<evidence type="ECO:0000313" key="6">
    <source>
        <dbReference type="EMBL" id="OHA67153.1"/>
    </source>
</evidence>
<dbReference type="GO" id="GO:0016020">
    <property type="term" value="C:membrane"/>
    <property type="evidence" value="ECO:0007669"/>
    <property type="project" value="UniProtKB-SubCell"/>
</dbReference>
<dbReference type="Proteomes" id="UP000179258">
    <property type="component" value="Unassembled WGS sequence"/>
</dbReference>
<dbReference type="Pfam" id="PF02535">
    <property type="entry name" value="Zip"/>
    <property type="match status" value="1"/>
</dbReference>
<dbReference type="AlphaFoldDB" id="A0A1G2R2Y9"/>
<organism evidence="6 7">
    <name type="scientific">Candidatus Wildermuthbacteria bacterium RIFCSPHIGHO2_02_FULL_47_17</name>
    <dbReference type="NCBI Taxonomy" id="1802452"/>
    <lineage>
        <taxon>Bacteria</taxon>
        <taxon>Candidatus Wildermuthiibacteriota</taxon>
    </lineage>
</organism>
<keyword evidence="2 5" id="KW-0812">Transmembrane</keyword>
<accession>A0A1G2R2Y9</accession>
<comment type="caution">
    <text evidence="6">The sequence shown here is derived from an EMBL/GenBank/DDBJ whole genome shotgun (WGS) entry which is preliminary data.</text>
</comment>
<feature type="transmembrane region" description="Helical" evidence="5">
    <location>
        <begin position="168"/>
        <end position="190"/>
    </location>
</feature>
<evidence type="ECO:0000256" key="5">
    <source>
        <dbReference type="SAM" id="Phobius"/>
    </source>
</evidence>
<dbReference type="PANTHER" id="PTHR16950">
    <property type="entry name" value="ZINC TRANSPORTER SLC39A7 HISTIDINE-RICH MEMBRANE PROTEIN KE4"/>
    <property type="match status" value="1"/>
</dbReference>
<dbReference type="EMBL" id="MHTX01000045">
    <property type="protein sequence ID" value="OHA67153.1"/>
    <property type="molecule type" value="Genomic_DNA"/>
</dbReference>
<evidence type="ECO:0000256" key="3">
    <source>
        <dbReference type="ARBA" id="ARBA00022989"/>
    </source>
</evidence>
<gene>
    <name evidence="6" type="ORF">A3D59_02695</name>
</gene>
<sequence>MLLLALFLVAVTTVADFTGAAIVVWGFYRPTIVRLIVNFAVGTLLAVSVVDLLPEALALRGDAKPVLLAMLIGIVAAFLFERFIAWYHCHDDHCETHPASPGRKAALLAGSAVEEFIDGAAVGLALLVGTQNPQLAFLTTLAIFAHELPETASKVATLATFGVPPKKAMLLVLATALAGFIGAASAVLFAGASAAMLPFLLALVAGIFIYIATADLIPELHRTFQRSSFVWEVFAMLAGLALILVLGLLE</sequence>
<name>A0A1G2R2Y9_9BACT</name>
<dbReference type="PANTHER" id="PTHR16950:SF16">
    <property type="entry name" value="ZINC TRANSPORTER ZIP13"/>
    <property type="match status" value="1"/>
</dbReference>
<dbReference type="GO" id="GO:0046873">
    <property type="term" value="F:metal ion transmembrane transporter activity"/>
    <property type="evidence" value="ECO:0007669"/>
    <property type="project" value="InterPro"/>
</dbReference>
<evidence type="ECO:0000256" key="4">
    <source>
        <dbReference type="ARBA" id="ARBA00023136"/>
    </source>
</evidence>
<feature type="transmembrane region" description="Helical" evidence="5">
    <location>
        <begin position="229"/>
        <end position="249"/>
    </location>
</feature>
<evidence type="ECO:0000256" key="1">
    <source>
        <dbReference type="ARBA" id="ARBA00004141"/>
    </source>
</evidence>